<evidence type="ECO:0000256" key="8">
    <source>
        <dbReference type="HAMAP-Rule" id="MF_00197"/>
    </source>
</evidence>
<comment type="caution">
    <text evidence="11">The sequence shown here is derived from an EMBL/GenBank/DDBJ whole genome shotgun (WGS) entry which is preliminary data.</text>
</comment>
<evidence type="ECO:0000256" key="4">
    <source>
        <dbReference type="ARBA" id="ARBA00022605"/>
    </source>
</evidence>
<feature type="site" description="Could be important to modulate the pK values of the two catalytic cysteine residues" evidence="8">
    <location>
        <position position="214"/>
    </location>
</feature>
<dbReference type="EC" id="5.1.1.7" evidence="3 8"/>
<comment type="subcellular location">
    <subcellularLocation>
        <location evidence="8">Cytoplasm</location>
    </subcellularLocation>
</comment>
<dbReference type="HAMAP" id="MF_00197">
    <property type="entry name" value="DAP_epimerase"/>
    <property type="match status" value="1"/>
</dbReference>
<feature type="binding site" evidence="8">
    <location>
        <position position="46"/>
    </location>
    <ligand>
        <name>substrate</name>
    </ligand>
</feature>
<evidence type="ECO:0000313" key="11">
    <source>
        <dbReference type="EMBL" id="MBP2318486.1"/>
    </source>
</evidence>
<dbReference type="Pfam" id="PF01678">
    <property type="entry name" value="DAP_epimerase"/>
    <property type="match status" value="2"/>
</dbReference>
<feature type="binding site" evidence="8">
    <location>
        <position position="212"/>
    </location>
    <ligand>
        <name>substrate</name>
    </ligand>
</feature>
<dbReference type="PANTHER" id="PTHR31689:SF0">
    <property type="entry name" value="DIAMINOPIMELATE EPIMERASE"/>
    <property type="match status" value="1"/>
</dbReference>
<evidence type="ECO:0000256" key="9">
    <source>
        <dbReference type="PROSITE-ProRule" id="PRU10125"/>
    </source>
</evidence>
<evidence type="ECO:0000256" key="3">
    <source>
        <dbReference type="ARBA" id="ARBA00013080"/>
    </source>
</evidence>
<dbReference type="GO" id="GO:0008837">
    <property type="term" value="F:diaminopimelate epimerase activity"/>
    <property type="evidence" value="ECO:0007669"/>
    <property type="project" value="UniProtKB-EC"/>
</dbReference>
<evidence type="ECO:0000256" key="1">
    <source>
        <dbReference type="ARBA" id="ARBA00005196"/>
    </source>
</evidence>
<feature type="binding site" evidence="8">
    <location>
        <position position="118"/>
    </location>
    <ligand>
        <name>substrate</name>
    </ligand>
</feature>
<dbReference type="Gene3D" id="3.10.310.10">
    <property type="entry name" value="Diaminopimelate Epimerase, Chain A, domain 1"/>
    <property type="match status" value="2"/>
</dbReference>
<dbReference type="InterPro" id="IPR018510">
    <property type="entry name" value="DAP_epimerase_AS"/>
</dbReference>
<comment type="catalytic activity">
    <reaction evidence="7 8">
        <text>(2S,6S)-2,6-diaminopimelate = meso-2,6-diaminopimelate</text>
        <dbReference type="Rhea" id="RHEA:15393"/>
        <dbReference type="ChEBI" id="CHEBI:57609"/>
        <dbReference type="ChEBI" id="CHEBI:57791"/>
        <dbReference type="EC" id="5.1.1.7"/>
    </reaction>
</comment>
<comment type="function">
    <text evidence="8">Catalyzes the stereoinversion of LL-2,6-diaminopimelate (L,L-DAP) to meso-diaminopimelate (meso-DAP), a precursor of L-lysine and an essential component of the bacterial peptidoglycan.</text>
</comment>
<evidence type="ECO:0000256" key="2">
    <source>
        <dbReference type="ARBA" id="ARBA00010219"/>
    </source>
</evidence>
<dbReference type="Proteomes" id="UP001519331">
    <property type="component" value="Unassembled WGS sequence"/>
</dbReference>
<evidence type="ECO:0000256" key="6">
    <source>
        <dbReference type="ARBA" id="ARBA00023235"/>
    </source>
</evidence>
<feature type="active site" description="Proton donor" evidence="8">
    <location>
        <position position="127"/>
    </location>
</feature>
<feature type="binding site" evidence="8">
    <location>
        <begin position="128"/>
        <end position="129"/>
    </location>
    <ligand>
        <name>substrate</name>
    </ligand>
</feature>
<evidence type="ECO:0000256" key="7">
    <source>
        <dbReference type="ARBA" id="ARBA00051712"/>
    </source>
</evidence>
<evidence type="ECO:0000313" key="12">
    <source>
        <dbReference type="Proteomes" id="UP001519331"/>
    </source>
</evidence>
<comment type="similarity">
    <text evidence="2 8">Belongs to the diaminopimelate epimerase family.</text>
</comment>
<comment type="subunit">
    <text evidence="8">Homodimer.</text>
</comment>
<reference evidence="11 12" key="1">
    <citation type="submission" date="2021-03" db="EMBL/GenBank/DDBJ databases">
        <title>Sequencing the genomes of 1000 actinobacteria strains.</title>
        <authorList>
            <person name="Klenk H.-P."/>
        </authorList>
    </citation>
    <scope>NUCLEOTIDE SEQUENCE [LARGE SCALE GENOMIC DNA]</scope>
    <source>
        <strain evidence="11 12">DSM 12544</strain>
    </source>
</reference>
<dbReference type="PROSITE" id="PS01326">
    <property type="entry name" value="DAP_EPIMERASE"/>
    <property type="match status" value="1"/>
</dbReference>
<comment type="pathway">
    <text evidence="1 8">Amino-acid biosynthesis; L-lysine biosynthesis via DAP pathway; DL-2,6-diaminopimelate from LL-2,6-diaminopimelate: step 1/1.</text>
</comment>
<feature type="binding site" evidence="8">
    <location>
        <position position="245"/>
    </location>
    <ligand>
        <name>substrate</name>
    </ligand>
</feature>
<proteinExistence type="inferred from homology"/>
<keyword evidence="8" id="KW-0963">Cytoplasm</keyword>
<gene>
    <name evidence="8" type="primary">dapF</name>
    <name evidence="11" type="ORF">JOF45_001505</name>
</gene>
<keyword evidence="5 8" id="KW-0457">Lysine biosynthesis</keyword>
<evidence type="ECO:0000256" key="10">
    <source>
        <dbReference type="SAM" id="MobiDB-lite"/>
    </source>
</evidence>
<keyword evidence="12" id="KW-1185">Reference proteome</keyword>
<evidence type="ECO:0000256" key="5">
    <source>
        <dbReference type="ARBA" id="ARBA00023154"/>
    </source>
</evidence>
<keyword evidence="6 8" id="KW-0413">Isomerase</keyword>
<feature type="binding site" evidence="8">
    <location>
        <begin position="279"/>
        <end position="280"/>
    </location>
    <ligand>
        <name>substrate</name>
    </ligand>
</feature>
<feature type="site" description="Could be important to modulate the pK values of the two catalytic cysteine residues" evidence="8">
    <location>
        <position position="269"/>
    </location>
</feature>
<dbReference type="InterPro" id="IPR001653">
    <property type="entry name" value="DAP_epimerase_DapF"/>
</dbReference>
<feature type="active site" description="Proton acceptor" evidence="8">
    <location>
        <position position="278"/>
    </location>
</feature>
<dbReference type="NCBIfam" id="TIGR00652">
    <property type="entry name" value="DapF"/>
    <property type="match status" value="1"/>
</dbReference>
<keyword evidence="4 8" id="KW-0028">Amino-acid biosynthesis</keyword>
<feature type="active site" evidence="9">
    <location>
        <position position="127"/>
    </location>
</feature>
<sequence>MASLREVLSPAAHHPPKNPERPLPHHLAALDTLAGTPVTKAHATGNDFVMLADPAGERDVDADQVAALCDRHLGIGGDGLIRAVAAHRSDDASAEEALSTVGLASTDEAPLWFMDYRNADGSIAEMCGNGVRAFAHFLLAEELITLVEGQELTILTRAGLRTIRKVPEGYAIGMGIWSFIDPELAQSNASDALVMAHDLEDPRPALSISMGNPHTVVALPDPEMLEALDLTQRPTVDPVPPHGTNVEFVVPGEPLVEDGVGHVRMRVHERGVGETMSCGTGACAAAAAVRVWAAQDGVDTWSVRVPGGEVIVRFIPRQDGAEDVELSGPAELVMSGTLR</sequence>
<dbReference type="RefSeq" id="WP_210048861.1">
    <property type="nucleotide sequence ID" value="NZ_JAGINX010000001.1"/>
</dbReference>
<feature type="binding site" evidence="8">
    <location>
        <begin position="269"/>
        <end position="270"/>
    </location>
    <ligand>
        <name>substrate</name>
    </ligand>
</feature>
<protein>
    <recommendedName>
        <fullName evidence="3 8">Diaminopimelate epimerase</fullName>
        <shortName evidence="8">DAP epimerase</shortName>
        <ecNumber evidence="3 8">5.1.1.7</ecNumber>
    </recommendedName>
    <alternativeName>
        <fullName evidence="8">PLP-independent amino acid racemase</fullName>
    </alternativeName>
</protein>
<dbReference type="PANTHER" id="PTHR31689">
    <property type="entry name" value="DIAMINOPIMELATE EPIMERASE, CHLOROPLASTIC"/>
    <property type="match status" value="1"/>
</dbReference>
<feature type="region of interest" description="Disordered" evidence="10">
    <location>
        <begin position="1"/>
        <end position="23"/>
    </location>
</feature>
<dbReference type="EMBL" id="JAGINX010000001">
    <property type="protein sequence ID" value="MBP2318486.1"/>
    <property type="molecule type" value="Genomic_DNA"/>
</dbReference>
<name>A0ABS4T203_9MICC</name>
<accession>A0ABS4T203</accession>
<comment type="caution">
    <text evidence="8">Lacks conserved residue(s) required for the propagation of feature annotation.</text>
</comment>
<organism evidence="11 12">
    <name type="scientific">Nesterenkonia lacusekhoensis</name>
    <dbReference type="NCBI Taxonomy" id="150832"/>
    <lineage>
        <taxon>Bacteria</taxon>
        <taxon>Bacillati</taxon>
        <taxon>Actinomycetota</taxon>
        <taxon>Actinomycetes</taxon>
        <taxon>Micrococcales</taxon>
        <taxon>Micrococcaceae</taxon>
        <taxon>Nesterenkonia</taxon>
    </lineage>
</organism>
<dbReference type="SUPFAM" id="SSF54506">
    <property type="entry name" value="Diaminopimelate epimerase-like"/>
    <property type="match status" value="2"/>
</dbReference>